<dbReference type="Proteomes" id="UP000033607">
    <property type="component" value="Unassembled WGS sequence"/>
</dbReference>
<dbReference type="AlphaFoldDB" id="A0A0F5Y799"/>
<organism evidence="1 2">
    <name type="scientific">Limnoraphis robusta CS-951</name>
    <dbReference type="NCBI Taxonomy" id="1637645"/>
    <lineage>
        <taxon>Bacteria</taxon>
        <taxon>Bacillati</taxon>
        <taxon>Cyanobacteriota</taxon>
        <taxon>Cyanophyceae</taxon>
        <taxon>Oscillatoriophycideae</taxon>
        <taxon>Oscillatoriales</taxon>
        <taxon>Sirenicapillariaceae</taxon>
        <taxon>Limnoraphis</taxon>
    </lineage>
</organism>
<proteinExistence type="predicted"/>
<dbReference type="EMBL" id="LATL02000136">
    <property type="protein sequence ID" value="KKD34744.1"/>
    <property type="molecule type" value="Genomic_DNA"/>
</dbReference>
<reference evidence="1 2" key="1">
    <citation type="submission" date="2015-06" db="EMBL/GenBank/DDBJ databases">
        <title>Draft genome assembly of filamentous brackish cyanobacterium Limnoraphis robusta strain CS-951.</title>
        <authorList>
            <person name="Willis A."/>
            <person name="Parks M."/>
            <person name="Burford M.A."/>
        </authorList>
    </citation>
    <scope>NUCLEOTIDE SEQUENCE [LARGE SCALE GENOMIC DNA]</scope>
    <source>
        <strain evidence="1 2">CS-951</strain>
    </source>
</reference>
<sequence>MVYASQPQPKGSWVSQSPQSWLEPDLLQAARRIYLAYLQVHARQMRRPSGVIIHPITYRGLLTFSARPILLPGERFIPLDNIDSELS</sequence>
<protein>
    <submittedName>
        <fullName evidence="1">Uncharacterized protein</fullName>
    </submittedName>
</protein>
<evidence type="ECO:0000313" key="1">
    <source>
        <dbReference type="EMBL" id="KKD34744.1"/>
    </source>
</evidence>
<accession>A0A0F5Y799</accession>
<dbReference type="OrthoDB" id="531597at2"/>
<comment type="caution">
    <text evidence="1">The sequence shown here is derived from an EMBL/GenBank/DDBJ whole genome shotgun (WGS) entry which is preliminary data.</text>
</comment>
<name>A0A0F5Y799_9CYAN</name>
<gene>
    <name evidence="1" type="ORF">WN50_29160</name>
</gene>
<evidence type="ECO:0000313" key="2">
    <source>
        <dbReference type="Proteomes" id="UP000033607"/>
    </source>
</evidence>